<evidence type="ECO:0000313" key="1">
    <source>
        <dbReference type="EMBL" id="SOO22826.1"/>
    </source>
</evidence>
<gene>
    <name evidence="1" type="ORF">XFF6991_160017</name>
</gene>
<proteinExistence type="predicted"/>
<dbReference type="AlphaFoldDB" id="A0A7Z7IY30"/>
<dbReference type="Proteomes" id="UP000234345">
    <property type="component" value="Unassembled WGS sequence"/>
</dbReference>
<evidence type="ECO:0000313" key="2">
    <source>
        <dbReference type="Proteomes" id="UP000234345"/>
    </source>
</evidence>
<accession>A0A7Z7IY30</accession>
<name>A0A7Z7IY30_XANCH</name>
<sequence>MRNIPARQPTIRQPCEVVFSFLNKTTSKLSGESAAPSSVLAARMGALRVPRAMRAPYSRPGLEDSQATAHASAQFLMGNWRARRISSQGS</sequence>
<comment type="caution">
    <text evidence="1">The sequence shown here is derived from an EMBL/GenBank/DDBJ whole genome shotgun (WGS) entry which is preliminary data.</text>
</comment>
<organism evidence="1 2">
    <name type="scientific">Xanthomonas campestris pv. phaseoli</name>
    <dbReference type="NCBI Taxonomy" id="317013"/>
    <lineage>
        <taxon>Bacteria</taxon>
        <taxon>Pseudomonadati</taxon>
        <taxon>Pseudomonadota</taxon>
        <taxon>Gammaproteobacteria</taxon>
        <taxon>Lysobacterales</taxon>
        <taxon>Lysobacteraceae</taxon>
        <taxon>Xanthomonas</taxon>
    </lineage>
</organism>
<dbReference type="EMBL" id="OCZC01000044">
    <property type="protein sequence ID" value="SOO22826.1"/>
    <property type="molecule type" value="Genomic_DNA"/>
</dbReference>
<reference evidence="1 2" key="1">
    <citation type="submission" date="2017-10" db="EMBL/GenBank/DDBJ databases">
        <authorList>
            <person name="Regsiter A."/>
            <person name="William W."/>
        </authorList>
    </citation>
    <scope>NUCLEOTIDE SEQUENCE [LARGE SCALE GENOMIC DNA]</scope>
    <source>
        <strain evidence="1 2">CFBP6991</strain>
    </source>
</reference>
<protein>
    <submittedName>
        <fullName evidence="1">Uncharacterized protein</fullName>
    </submittedName>
</protein>